<organism evidence="1 2">
    <name type="scientific">Pseudomonas mandelii</name>
    <dbReference type="NCBI Taxonomy" id="75612"/>
    <lineage>
        <taxon>Bacteria</taxon>
        <taxon>Pseudomonadati</taxon>
        <taxon>Pseudomonadota</taxon>
        <taxon>Gammaproteobacteria</taxon>
        <taxon>Pseudomonadales</taxon>
        <taxon>Pseudomonadaceae</taxon>
        <taxon>Pseudomonas</taxon>
    </lineage>
</organism>
<comment type="caution">
    <text evidence="1">The sequence shown here is derived from an EMBL/GenBank/DDBJ whole genome shotgun (WGS) entry which is preliminary data.</text>
</comment>
<accession>A0A502HKC5</accession>
<gene>
    <name evidence="1" type="ORF">EAH74_32665</name>
</gene>
<dbReference type="EMBL" id="RCZA01000030">
    <property type="protein sequence ID" value="TPG73728.1"/>
    <property type="molecule type" value="Genomic_DNA"/>
</dbReference>
<sequence length="118" mass="13533">MHSELESQVWLSVQQTGDATAFEALIQRAVDSFKRHPGFDPLVRLHASDIGPLGIQVLREVLRRRGRHPDSCDDVAGYLELRSRLKDHLRCQLQWYLVKGGHATEEIQEDQLHRDLGL</sequence>
<dbReference type="Proteomes" id="UP000320914">
    <property type="component" value="Unassembled WGS sequence"/>
</dbReference>
<reference evidence="1 2" key="1">
    <citation type="journal article" date="2019" name="Environ. Microbiol.">
        <title>Species interactions and distinct microbial communities in high Arctic permafrost affected cryosols are associated with the CH4 and CO2 gas fluxes.</title>
        <authorList>
            <person name="Altshuler I."/>
            <person name="Hamel J."/>
            <person name="Turney S."/>
            <person name="Magnuson E."/>
            <person name="Levesque R."/>
            <person name="Greer C."/>
            <person name="Whyte L.G."/>
        </authorList>
    </citation>
    <scope>NUCLEOTIDE SEQUENCE [LARGE SCALE GENOMIC DNA]</scope>
    <source>
        <strain evidence="1 2">OWC5</strain>
    </source>
</reference>
<protein>
    <submittedName>
        <fullName evidence="1">Uncharacterized protein</fullName>
    </submittedName>
</protein>
<name>A0A502HKC5_9PSED</name>
<evidence type="ECO:0000313" key="2">
    <source>
        <dbReference type="Proteomes" id="UP000320914"/>
    </source>
</evidence>
<dbReference type="AlphaFoldDB" id="A0A502HKC5"/>
<proteinExistence type="predicted"/>
<evidence type="ECO:0000313" key="1">
    <source>
        <dbReference type="EMBL" id="TPG73728.1"/>
    </source>
</evidence>